<evidence type="ECO:0008006" key="3">
    <source>
        <dbReference type="Google" id="ProtNLM"/>
    </source>
</evidence>
<accession>A0A540LZD8</accession>
<reference evidence="1 2" key="1">
    <citation type="journal article" date="2019" name="G3 (Bethesda)">
        <title>Sequencing of a Wild Apple (Malus baccata) Genome Unravels the Differences Between Cultivated and Wild Apple Species Regarding Disease Resistance and Cold Tolerance.</title>
        <authorList>
            <person name="Chen X."/>
        </authorList>
    </citation>
    <scope>NUCLEOTIDE SEQUENCE [LARGE SCALE GENOMIC DNA]</scope>
    <source>
        <strain evidence="2">cv. Shandingzi</strain>
        <tissue evidence="1">Leaves</tissue>
    </source>
</reference>
<protein>
    <recommendedName>
        <fullName evidence="3">Myb/SANT-like domain-containing protein</fullName>
    </recommendedName>
</protein>
<gene>
    <name evidence="1" type="ORF">C1H46_022563</name>
</gene>
<evidence type="ECO:0000313" key="2">
    <source>
        <dbReference type="Proteomes" id="UP000315295"/>
    </source>
</evidence>
<organism evidence="1 2">
    <name type="scientific">Malus baccata</name>
    <name type="common">Siberian crab apple</name>
    <name type="synonym">Pyrus baccata</name>
    <dbReference type="NCBI Taxonomy" id="106549"/>
    <lineage>
        <taxon>Eukaryota</taxon>
        <taxon>Viridiplantae</taxon>
        <taxon>Streptophyta</taxon>
        <taxon>Embryophyta</taxon>
        <taxon>Tracheophyta</taxon>
        <taxon>Spermatophyta</taxon>
        <taxon>Magnoliopsida</taxon>
        <taxon>eudicotyledons</taxon>
        <taxon>Gunneridae</taxon>
        <taxon>Pentapetalae</taxon>
        <taxon>rosids</taxon>
        <taxon>fabids</taxon>
        <taxon>Rosales</taxon>
        <taxon>Rosaceae</taxon>
        <taxon>Amygdaloideae</taxon>
        <taxon>Maleae</taxon>
        <taxon>Malus</taxon>
    </lineage>
</organism>
<evidence type="ECO:0000313" key="1">
    <source>
        <dbReference type="EMBL" id="TQD91853.1"/>
    </source>
</evidence>
<keyword evidence="2" id="KW-1185">Reference proteome</keyword>
<comment type="caution">
    <text evidence="1">The sequence shown here is derived from an EMBL/GenBank/DDBJ whole genome shotgun (WGS) entry which is preliminary data.</text>
</comment>
<dbReference type="AlphaFoldDB" id="A0A540LZD8"/>
<proteinExistence type="predicted"/>
<name>A0A540LZD8_MALBA</name>
<sequence>MTTDAGTNWSLLEDVALCTSWVEVTHNSLTGNEMQLREMWSLIHTKFLEQIGGKRTKESMSSR</sequence>
<dbReference type="EMBL" id="VIEB01000408">
    <property type="protein sequence ID" value="TQD91853.1"/>
    <property type="molecule type" value="Genomic_DNA"/>
</dbReference>
<dbReference type="Proteomes" id="UP000315295">
    <property type="component" value="Unassembled WGS sequence"/>
</dbReference>